<keyword evidence="1" id="KW-0732">Signal</keyword>
<dbReference type="Proteomes" id="UP000297986">
    <property type="component" value="Unassembled WGS sequence"/>
</dbReference>
<gene>
    <name evidence="3" type="ORF">E5S68_07690</name>
</gene>
<evidence type="ECO:0000259" key="2">
    <source>
        <dbReference type="Pfam" id="PF21642"/>
    </source>
</evidence>
<dbReference type="PROSITE" id="PS51257">
    <property type="entry name" value="PROKAR_LIPOPROTEIN"/>
    <property type="match status" value="1"/>
</dbReference>
<dbReference type="InterPro" id="IPR036699">
    <property type="entry name" value="YehR-like_sf"/>
</dbReference>
<dbReference type="Pfam" id="PF21642">
    <property type="entry name" value="SP_0191-like"/>
    <property type="match status" value="1"/>
</dbReference>
<evidence type="ECO:0000313" key="4">
    <source>
        <dbReference type="Proteomes" id="UP000297986"/>
    </source>
</evidence>
<evidence type="ECO:0000313" key="3">
    <source>
        <dbReference type="EMBL" id="TGN92771.1"/>
    </source>
</evidence>
<sequence>MKKLCLTFLLALLALAGCGEAQSSGTSTQSTDGTITRTLVDELQMESEEDGTGVFTLVLTYSGKTYKNIKLNVTSYLTDERKEESAQHLKTVEDEETAKNDMLLAFESEWATDQLRELDGVTVTSHMTEEAFILDISIDPEKVDLEEAKQNEFYGDLFESIEDYSPESWIKELKSIGYKELGEKGK</sequence>
<proteinExistence type="predicted"/>
<keyword evidence="4" id="KW-1185">Reference proteome</keyword>
<evidence type="ECO:0000256" key="1">
    <source>
        <dbReference type="SAM" id="SignalP"/>
    </source>
</evidence>
<feature type="chain" id="PRO_5039561346" description="SP-0191-like C-terminal domain-containing protein" evidence="1">
    <location>
        <begin position="22"/>
        <end position="186"/>
    </location>
</feature>
<name>A0A4Z1DW19_9STRE</name>
<organism evidence="3 4">
    <name type="scientific">Streptococcus rubneri</name>
    <dbReference type="NCBI Taxonomy" id="1234680"/>
    <lineage>
        <taxon>Bacteria</taxon>
        <taxon>Bacillati</taxon>
        <taxon>Bacillota</taxon>
        <taxon>Bacilli</taxon>
        <taxon>Lactobacillales</taxon>
        <taxon>Streptococcaceae</taxon>
        <taxon>Streptococcus</taxon>
    </lineage>
</organism>
<dbReference type="Gene3D" id="3.30.1830.10">
    <property type="entry name" value="YehR-like"/>
    <property type="match status" value="1"/>
</dbReference>
<comment type="caution">
    <text evidence="3">The sequence shown here is derived from an EMBL/GenBank/DDBJ whole genome shotgun (WGS) entry which is preliminary data.</text>
</comment>
<dbReference type="EMBL" id="SRRP01000001">
    <property type="protein sequence ID" value="TGN92771.1"/>
    <property type="molecule type" value="Genomic_DNA"/>
</dbReference>
<dbReference type="RefSeq" id="WP_135783002.1">
    <property type="nucleotide sequence ID" value="NZ_MRXY01000002.1"/>
</dbReference>
<protein>
    <recommendedName>
        <fullName evidence="2">SP-0191-like C-terminal domain-containing protein</fullName>
    </recommendedName>
</protein>
<dbReference type="AlphaFoldDB" id="A0A4Z1DW19"/>
<feature type="signal peptide" evidence="1">
    <location>
        <begin position="1"/>
        <end position="21"/>
    </location>
</feature>
<dbReference type="InterPro" id="IPR048787">
    <property type="entry name" value="SP_0191-like_C"/>
</dbReference>
<feature type="domain" description="SP-0191-like C-terminal" evidence="2">
    <location>
        <begin position="35"/>
        <end position="172"/>
    </location>
</feature>
<accession>A0A4Z1DW19</accession>
<reference evidence="3 4" key="1">
    <citation type="submission" date="2019-04" db="EMBL/GenBank/DDBJ databases">
        <title>Genome sequencing of Streptococcus rubneri DSM 26920(T).</title>
        <authorList>
            <person name="Kook J.-K."/>
            <person name="Park S.-N."/>
            <person name="Lim Y.K."/>
        </authorList>
    </citation>
    <scope>NUCLEOTIDE SEQUENCE [LARGE SCALE GENOMIC DNA]</scope>
    <source>
        <strain evidence="3 4">DSM 26920</strain>
    </source>
</reference>
<dbReference type="SUPFAM" id="SSF160704">
    <property type="entry name" value="YehR-like"/>
    <property type="match status" value="1"/>
</dbReference>